<comment type="caution">
    <text evidence="3">The sequence shown here is derived from an EMBL/GenBank/DDBJ whole genome shotgun (WGS) entry which is preliminary data.</text>
</comment>
<dbReference type="OrthoDB" id="2280159at2759"/>
<feature type="signal peptide" evidence="2">
    <location>
        <begin position="1"/>
        <end position="17"/>
    </location>
</feature>
<accession>A0A1C7NB69</accession>
<feature type="coiled-coil region" evidence="1">
    <location>
        <begin position="39"/>
        <end position="66"/>
    </location>
</feature>
<keyword evidence="4" id="KW-1185">Reference proteome</keyword>
<dbReference type="AlphaFoldDB" id="A0A1C7NB69"/>
<evidence type="ECO:0000313" key="3">
    <source>
        <dbReference type="EMBL" id="OBZ86357.1"/>
    </source>
</evidence>
<proteinExistence type="predicted"/>
<feature type="chain" id="PRO_5008889581" evidence="2">
    <location>
        <begin position="18"/>
        <end position="199"/>
    </location>
</feature>
<keyword evidence="1" id="KW-0175">Coiled coil</keyword>
<sequence length="199" mass="21120">MKLLRLSILLVAPAVFCATTPKTEIDAITNAIIDQFLNQHDLELLLKAAEREASEAIIQHAEALQMQNTPRDFSELIEKLSSETSFKAAQLSLPLSGLLGGLTGIISNITIQITPSSPLASPSTSPLPAILSNPVVLRIDAGSFNNVNQVQHVVREVLQRAVSSDPIVMSAMNSPSQESIANAISSIILSVSENMAAAA</sequence>
<dbReference type="Proteomes" id="UP000093000">
    <property type="component" value="Unassembled WGS sequence"/>
</dbReference>
<name>A0A1C7NB69_9FUNG</name>
<protein>
    <submittedName>
        <fullName evidence="3">Uncharacterized protein</fullName>
    </submittedName>
</protein>
<dbReference type="InParanoid" id="A0A1C7NB69"/>
<reference evidence="3 4" key="1">
    <citation type="submission" date="2016-03" db="EMBL/GenBank/DDBJ databases">
        <title>Choanephora cucurbitarum.</title>
        <authorList>
            <person name="Min B."/>
            <person name="Park H."/>
            <person name="Park J.-H."/>
            <person name="Shin H.-D."/>
            <person name="Choi I.-G."/>
        </authorList>
    </citation>
    <scope>NUCLEOTIDE SEQUENCE [LARGE SCALE GENOMIC DNA]</scope>
    <source>
        <strain evidence="3 4">KUS-F28377</strain>
    </source>
</reference>
<gene>
    <name evidence="3" type="ORF">A0J61_05590</name>
</gene>
<dbReference type="EMBL" id="LUGH01000306">
    <property type="protein sequence ID" value="OBZ86357.1"/>
    <property type="molecule type" value="Genomic_DNA"/>
</dbReference>
<evidence type="ECO:0000313" key="4">
    <source>
        <dbReference type="Proteomes" id="UP000093000"/>
    </source>
</evidence>
<keyword evidence="2" id="KW-0732">Signal</keyword>
<evidence type="ECO:0000256" key="1">
    <source>
        <dbReference type="SAM" id="Coils"/>
    </source>
</evidence>
<organism evidence="3 4">
    <name type="scientific">Choanephora cucurbitarum</name>
    <dbReference type="NCBI Taxonomy" id="101091"/>
    <lineage>
        <taxon>Eukaryota</taxon>
        <taxon>Fungi</taxon>
        <taxon>Fungi incertae sedis</taxon>
        <taxon>Mucoromycota</taxon>
        <taxon>Mucoromycotina</taxon>
        <taxon>Mucoromycetes</taxon>
        <taxon>Mucorales</taxon>
        <taxon>Mucorineae</taxon>
        <taxon>Choanephoraceae</taxon>
        <taxon>Choanephoroideae</taxon>
        <taxon>Choanephora</taxon>
    </lineage>
</organism>
<evidence type="ECO:0000256" key="2">
    <source>
        <dbReference type="SAM" id="SignalP"/>
    </source>
</evidence>